<name>A0A3D9CHQ2_9FLAO</name>
<dbReference type="GO" id="GO:0004803">
    <property type="term" value="F:transposase activity"/>
    <property type="evidence" value="ECO:0007669"/>
    <property type="project" value="InterPro"/>
</dbReference>
<evidence type="ECO:0000259" key="1">
    <source>
        <dbReference type="Pfam" id="PF01548"/>
    </source>
</evidence>
<dbReference type="Pfam" id="PF02371">
    <property type="entry name" value="Transposase_20"/>
    <property type="match status" value="1"/>
</dbReference>
<dbReference type="NCBIfam" id="NF033542">
    <property type="entry name" value="transpos_IS110"/>
    <property type="match status" value="1"/>
</dbReference>
<dbReference type="AlphaFoldDB" id="A0A3D9CHQ2"/>
<evidence type="ECO:0000313" key="3">
    <source>
        <dbReference type="EMBL" id="REC65297.1"/>
    </source>
</evidence>
<gene>
    <name evidence="3" type="ORF">DRF58_18070</name>
</gene>
<dbReference type="EMBL" id="QNUG01000111">
    <property type="protein sequence ID" value="REC65297.1"/>
    <property type="molecule type" value="Genomic_DNA"/>
</dbReference>
<evidence type="ECO:0000259" key="2">
    <source>
        <dbReference type="Pfam" id="PF02371"/>
    </source>
</evidence>
<feature type="domain" description="Transposase IS116/IS110/IS902 C-terminal" evidence="2">
    <location>
        <begin position="213"/>
        <end position="297"/>
    </location>
</feature>
<sequence length="351" mass="40320">MNAKLKVMKQKYVIGIDISKSKLDCAVMDFEYKIQYEMIISNTEKGIGDFLKKIVKLLKTSNEELLICCENTGIYNRPLERICTKSEVLLWIEHPVKIKKAASDLRGKDDKKDARRIADYAVRYRDKSIAYEEPCEVIQKMNILTKSRNTLVVQKTALENQLREAKSHDRFEFTLLEESFSKALKVIKSSIKKIEDQLSVLIEKEQEIKQNKDLLTSIPGIGEQCAINFIISTNNFTSFDNAKHLACYAGVVPFKNQSGTIVKKERISKMANQKLKKLLHMSAMASIRSDKEIKAYFHRKVEQGKNKMSVLNAVRNKLVHRIIAVIKRKLPFLPKEEFLSIKNSNNICSLT</sequence>
<protein>
    <submittedName>
        <fullName evidence="3">IS110 family transposase</fullName>
    </submittedName>
</protein>
<accession>A0A3D9CHQ2</accession>
<dbReference type="InterPro" id="IPR003346">
    <property type="entry name" value="Transposase_20"/>
</dbReference>
<dbReference type="PANTHER" id="PTHR33055:SF3">
    <property type="entry name" value="PUTATIVE TRANSPOSASE FOR IS117-RELATED"/>
    <property type="match status" value="1"/>
</dbReference>
<feature type="domain" description="Transposase IS110-like N-terminal" evidence="1">
    <location>
        <begin position="14"/>
        <end position="164"/>
    </location>
</feature>
<dbReference type="GO" id="GO:0006313">
    <property type="term" value="P:DNA transposition"/>
    <property type="evidence" value="ECO:0007669"/>
    <property type="project" value="InterPro"/>
</dbReference>
<comment type="caution">
    <text evidence="3">The sequence shown here is derived from an EMBL/GenBank/DDBJ whole genome shotgun (WGS) entry which is preliminary data.</text>
</comment>
<evidence type="ECO:0000313" key="4">
    <source>
        <dbReference type="Proteomes" id="UP000256326"/>
    </source>
</evidence>
<dbReference type="GO" id="GO:0003677">
    <property type="term" value="F:DNA binding"/>
    <property type="evidence" value="ECO:0007669"/>
    <property type="project" value="InterPro"/>
</dbReference>
<proteinExistence type="predicted"/>
<dbReference type="Pfam" id="PF01548">
    <property type="entry name" value="DEDD_Tnp_IS110"/>
    <property type="match status" value="1"/>
</dbReference>
<dbReference type="Proteomes" id="UP000256326">
    <property type="component" value="Unassembled WGS sequence"/>
</dbReference>
<dbReference type="InterPro" id="IPR047650">
    <property type="entry name" value="Transpos_IS110"/>
</dbReference>
<dbReference type="PANTHER" id="PTHR33055">
    <property type="entry name" value="TRANSPOSASE FOR INSERTION SEQUENCE ELEMENT IS1111A"/>
    <property type="match status" value="1"/>
</dbReference>
<dbReference type="InterPro" id="IPR002525">
    <property type="entry name" value="Transp_IS110-like_N"/>
</dbReference>
<reference evidence="3 4" key="1">
    <citation type="journal article" date="2006" name="Int. J. Syst. Evol. Microbiol.">
        <title>Chryseobacterium hispanicum sp. nov., isolated from the drinking water distribution system of Sevilla, Spain.</title>
        <authorList>
            <person name="Gallego V."/>
            <person name="Garcia M.T."/>
            <person name="Ventosa A."/>
        </authorList>
    </citation>
    <scope>NUCLEOTIDE SEQUENCE [LARGE SCALE GENOMIC DNA]</scope>
    <source>
        <strain evidence="3 4">KCTC 22104</strain>
    </source>
</reference>
<organism evidence="3 4">
    <name type="scientific">Epilithonimonas hispanica</name>
    <dbReference type="NCBI Taxonomy" id="358687"/>
    <lineage>
        <taxon>Bacteria</taxon>
        <taxon>Pseudomonadati</taxon>
        <taxon>Bacteroidota</taxon>
        <taxon>Flavobacteriia</taxon>
        <taxon>Flavobacteriales</taxon>
        <taxon>Weeksellaceae</taxon>
        <taxon>Chryseobacterium group</taxon>
        <taxon>Epilithonimonas</taxon>
    </lineage>
</organism>
<keyword evidence="4" id="KW-1185">Reference proteome</keyword>